<dbReference type="Gene3D" id="2.40.50.40">
    <property type="match status" value="1"/>
</dbReference>
<sequence length="186" mass="21394">MVQKFAETIDFVKAQMAEAQQVGDKVWLKLGNQFSNGRASRKLDWKNRKFTVVEVISPHNVKLDVDGKVHPVFHVDRLKLCLQDPLHGQSNDDPQPGPLVITNDDGTSSEEWKVDSICGERRSRRGGKRREYLVQWEGHVSKTWEREDVCEDLEALDRWLSATRDRRDRNGNLPPGFQLEPPEGHN</sequence>
<feature type="domain" description="Chromo" evidence="3">
    <location>
        <begin position="112"/>
        <end position="171"/>
    </location>
</feature>
<dbReference type="GO" id="GO:0006338">
    <property type="term" value="P:chromatin remodeling"/>
    <property type="evidence" value="ECO:0007669"/>
    <property type="project" value="UniProtKB-ARBA"/>
</dbReference>
<dbReference type="EMBL" id="RZGK01000003">
    <property type="protein sequence ID" value="KAF9700551.1"/>
    <property type="molecule type" value="Genomic_DNA"/>
</dbReference>
<dbReference type="AlphaFoldDB" id="A0A8H7MH74"/>
<comment type="caution">
    <text evidence="4">The sequence shown here is derived from an EMBL/GenBank/DDBJ whole genome shotgun (WGS) entry which is preliminary data.</text>
</comment>
<reference evidence="4" key="1">
    <citation type="submission" date="2018-12" db="EMBL/GenBank/DDBJ databases">
        <authorList>
            <person name="Syme R.A."/>
            <person name="Farfan-Caceres L."/>
            <person name="Lichtenzveig J."/>
        </authorList>
    </citation>
    <scope>NUCLEOTIDE SEQUENCE</scope>
    <source>
        <strain evidence="4">Al4</strain>
    </source>
</reference>
<evidence type="ECO:0000256" key="2">
    <source>
        <dbReference type="SAM" id="MobiDB-lite"/>
    </source>
</evidence>
<dbReference type="Proteomes" id="UP000651452">
    <property type="component" value="Unassembled WGS sequence"/>
</dbReference>
<protein>
    <recommendedName>
        <fullName evidence="3">Chromo domain-containing protein</fullName>
    </recommendedName>
</protein>
<evidence type="ECO:0000259" key="3">
    <source>
        <dbReference type="PROSITE" id="PS50013"/>
    </source>
</evidence>
<dbReference type="PROSITE" id="PS50013">
    <property type="entry name" value="CHROMO_2"/>
    <property type="match status" value="1"/>
</dbReference>
<reference evidence="4" key="2">
    <citation type="submission" date="2020-09" db="EMBL/GenBank/DDBJ databases">
        <title>Reference genome assembly for Australian Ascochyta lentis isolate Al4.</title>
        <authorList>
            <person name="Lee R.C."/>
            <person name="Farfan-Caceres L.M."/>
            <person name="Debler J.W."/>
            <person name="Williams A.H."/>
            <person name="Henares B.M."/>
        </authorList>
    </citation>
    <scope>NUCLEOTIDE SEQUENCE</scope>
    <source>
        <strain evidence="4">Al4</strain>
    </source>
</reference>
<feature type="region of interest" description="Disordered" evidence="2">
    <location>
        <begin position="163"/>
        <end position="186"/>
    </location>
</feature>
<evidence type="ECO:0000313" key="5">
    <source>
        <dbReference type="Proteomes" id="UP000651452"/>
    </source>
</evidence>
<feature type="region of interest" description="Disordered" evidence="2">
    <location>
        <begin position="86"/>
        <end position="107"/>
    </location>
</feature>
<evidence type="ECO:0000313" key="4">
    <source>
        <dbReference type="EMBL" id="KAF9700551.1"/>
    </source>
</evidence>
<gene>
    <name evidence="4" type="ORF">EKO04_001725</name>
</gene>
<dbReference type="InterPro" id="IPR000953">
    <property type="entry name" value="Chromo/chromo_shadow_dom"/>
</dbReference>
<dbReference type="OrthoDB" id="5599418at2759"/>
<dbReference type="SUPFAM" id="SSF54160">
    <property type="entry name" value="Chromo domain-like"/>
    <property type="match status" value="1"/>
</dbReference>
<dbReference type="SMART" id="SM00298">
    <property type="entry name" value="CHROMO"/>
    <property type="match status" value="1"/>
</dbReference>
<evidence type="ECO:0000256" key="1">
    <source>
        <dbReference type="ARBA" id="ARBA00011353"/>
    </source>
</evidence>
<organism evidence="4 5">
    <name type="scientific">Ascochyta lentis</name>
    <dbReference type="NCBI Taxonomy" id="205686"/>
    <lineage>
        <taxon>Eukaryota</taxon>
        <taxon>Fungi</taxon>
        <taxon>Dikarya</taxon>
        <taxon>Ascomycota</taxon>
        <taxon>Pezizomycotina</taxon>
        <taxon>Dothideomycetes</taxon>
        <taxon>Pleosporomycetidae</taxon>
        <taxon>Pleosporales</taxon>
        <taxon>Pleosporineae</taxon>
        <taxon>Didymellaceae</taxon>
        <taxon>Ascochyta</taxon>
    </lineage>
</organism>
<proteinExistence type="predicted"/>
<dbReference type="InterPro" id="IPR016197">
    <property type="entry name" value="Chromo-like_dom_sf"/>
</dbReference>
<accession>A0A8H7MH74</accession>
<keyword evidence="5" id="KW-1185">Reference proteome</keyword>
<comment type="subunit">
    <text evidence="1">Component of the NuA4 histone acetyltransferase complex.</text>
</comment>
<name>A0A8H7MH74_9PLEO</name>